<evidence type="ECO:0000313" key="2">
    <source>
        <dbReference type="Proteomes" id="UP001482620"/>
    </source>
</evidence>
<accession>A0ABV0SMT3</accession>
<keyword evidence="2" id="KW-1185">Reference proteome</keyword>
<dbReference type="EMBL" id="JAHRIQ010000552">
    <property type="protein sequence ID" value="MEQ2220717.1"/>
    <property type="molecule type" value="Genomic_DNA"/>
</dbReference>
<evidence type="ECO:0000313" key="1">
    <source>
        <dbReference type="EMBL" id="MEQ2220717.1"/>
    </source>
</evidence>
<dbReference type="Proteomes" id="UP001482620">
    <property type="component" value="Unassembled WGS sequence"/>
</dbReference>
<comment type="caution">
    <text evidence="1">The sequence shown here is derived from an EMBL/GenBank/DDBJ whole genome shotgun (WGS) entry which is preliminary data.</text>
</comment>
<evidence type="ECO:0008006" key="3">
    <source>
        <dbReference type="Google" id="ProtNLM"/>
    </source>
</evidence>
<reference evidence="1 2" key="1">
    <citation type="submission" date="2021-06" db="EMBL/GenBank/DDBJ databases">
        <authorList>
            <person name="Palmer J.M."/>
        </authorList>
    </citation>
    <scope>NUCLEOTIDE SEQUENCE [LARGE SCALE GENOMIC DNA]</scope>
    <source>
        <strain evidence="2">if_2019</strain>
        <tissue evidence="1">Muscle</tissue>
    </source>
</reference>
<gene>
    <name evidence="1" type="ORF">ILYODFUR_008275</name>
</gene>
<protein>
    <recommendedName>
        <fullName evidence="3">Secreted protein</fullName>
    </recommendedName>
</protein>
<name>A0ABV0SMT3_9TELE</name>
<sequence length="83" mass="9452">MLPALRRLSVLPLWFSFGHSSSSFEEPTCLHLFMPRIRVWIFRQAPLAATGLHNLSFLRANLVHPPTSGTSGLHLKERTEPKF</sequence>
<proteinExistence type="predicted"/>
<organism evidence="1 2">
    <name type="scientific">Ilyodon furcidens</name>
    <name type="common">goldbreast splitfin</name>
    <dbReference type="NCBI Taxonomy" id="33524"/>
    <lineage>
        <taxon>Eukaryota</taxon>
        <taxon>Metazoa</taxon>
        <taxon>Chordata</taxon>
        <taxon>Craniata</taxon>
        <taxon>Vertebrata</taxon>
        <taxon>Euteleostomi</taxon>
        <taxon>Actinopterygii</taxon>
        <taxon>Neopterygii</taxon>
        <taxon>Teleostei</taxon>
        <taxon>Neoteleostei</taxon>
        <taxon>Acanthomorphata</taxon>
        <taxon>Ovalentaria</taxon>
        <taxon>Atherinomorphae</taxon>
        <taxon>Cyprinodontiformes</taxon>
        <taxon>Goodeidae</taxon>
        <taxon>Ilyodon</taxon>
    </lineage>
</organism>